<feature type="chain" id="PRO_5032599714" evidence="1">
    <location>
        <begin position="36"/>
        <end position="214"/>
    </location>
</feature>
<evidence type="ECO:0000313" key="2">
    <source>
        <dbReference type="EMBL" id="KAG5191090.1"/>
    </source>
</evidence>
<feature type="signal peptide" evidence="1">
    <location>
        <begin position="1"/>
        <end position="35"/>
    </location>
</feature>
<keyword evidence="3" id="KW-1185">Reference proteome</keyword>
<sequence>MQHGSSCDTFCCLLALLKLPRSCLYLLCSSGGTLSCKLFDNCASDCAAAAAASAARNRCCMSASSCSGACSKLSLALRQLHGCLRSSSMCRCQLSRRATAPPPPPLPLLTPPRSAQYCIAVARAAAYAPSQQPHVAPGFAAAMLPHWRPRCALQQTPPPCYAHASPQRVPQPLQPSSACGARHCCELLRVAAWSTPYEQHEMRAPPLHHGSSSA</sequence>
<gene>
    <name evidence="2" type="ORF">JKP88DRAFT_297207</name>
</gene>
<organism evidence="2 3">
    <name type="scientific">Tribonema minus</name>
    <dbReference type="NCBI Taxonomy" id="303371"/>
    <lineage>
        <taxon>Eukaryota</taxon>
        <taxon>Sar</taxon>
        <taxon>Stramenopiles</taxon>
        <taxon>Ochrophyta</taxon>
        <taxon>PX clade</taxon>
        <taxon>Xanthophyceae</taxon>
        <taxon>Tribonematales</taxon>
        <taxon>Tribonemataceae</taxon>
        <taxon>Tribonema</taxon>
    </lineage>
</organism>
<protein>
    <submittedName>
        <fullName evidence="2">Uncharacterized protein</fullName>
    </submittedName>
</protein>
<dbReference type="AlphaFoldDB" id="A0A835ZGX1"/>
<evidence type="ECO:0000313" key="3">
    <source>
        <dbReference type="Proteomes" id="UP000664859"/>
    </source>
</evidence>
<comment type="caution">
    <text evidence="2">The sequence shown here is derived from an EMBL/GenBank/DDBJ whole genome shotgun (WGS) entry which is preliminary data.</text>
</comment>
<proteinExistence type="predicted"/>
<keyword evidence="1" id="KW-0732">Signal</keyword>
<dbReference type="Proteomes" id="UP000664859">
    <property type="component" value="Unassembled WGS sequence"/>
</dbReference>
<name>A0A835ZGX1_9STRA</name>
<evidence type="ECO:0000256" key="1">
    <source>
        <dbReference type="SAM" id="SignalP"/>
    </source>
</evidence>
<accession>A0A835ZGX1</accession>
<dbReference type="EMBL" id="JAFCMP010000024">
    <property type="protein sequence ID" value="KAG5191090.1"/>
    <property type="molecule type" value="Genomic_DNA"/>
</dbReference>
<reference evidence="2" key="1">
    <citation type="submission" date="2021-02" db="EMBL/GenBank/DDBJ databases">
        <title>First Annotated Genome of the Yellow-green Alga Tribonema minus.</title>
        <authorList>
            <person name="Mahan K.M."/>
        </authorList>
    </citation>
    <scope>NUCLEOTIDE SEQUENCE</scope>
    <source>
        <strain evidence="2">UTEX B ZZ1240</strain>
    </source>
</reference>